<keyword evidence="6" id="KW-0238">DNA-binding</keyword>
<evidence type="ECO:0000256" key="2">
    <source>
        <dbReference type="ARBA" id="ARBA00022741"/>
    </source>
</evidence>
<keyword evidence="5 11" id="KW-0067">ATP-binding</keyword>
<keyword evidence="3 11" id="KW-0378">Hydrolase</keyword>
<evidence type="ECO:0000256" key="7">
    <source>
        <dbReference type="ARBA" id="ARBA00023235"/>
    </source>
</evidence>
<name>A0A4R3L7G9_9BACL</name>
<dbReference type="Gene3D" id="3.40.50.300">
    <property type="entry name" value="P-loop containing nucleotide triphosphate hydrolases"/>
    <property type="match status" value="2"/>
</dbReference>
<dbReference type="AlphaFoldDB" id="A0A4R3L7G9"/>
<feature type="binding site" evidence="11">
    <location>
        <begin position="34"/>
        <end position="41"/>
    </location>
    <ligand>
        <name>ATP</name>
        <dbReference type="ChEBI" id="CHEBI:30616"/>
    </ligand>
</feature>
<comment type="catalytic activity">
    <reaction evidence="10">
        <text>ATP + H2O = ADP + phosphate + H(+)</text>
        <dbReference type="Rhea" id="RHEA:13065"/>
        <dbReference type="ChEBI" id="CHEBI:15377"/>
        <dbReference type="ChEBI" id="CHEBI:15378"/>
        <dbReference type="ChEBI" id="CHEBI:30616"/>
        <dbReference type="ChEBI" id="CHEBI:43474"/>
        <dbReference type="ChEBI" id="CHEBI:456216"/>
        <dbReference type="EC" id="5.6.2.4"/>
    </reaction>
</comment>
<evidence type="ECO:0000256" key="8">
    <source>
        <dbReference type="ARBA" id="ARBA00034617"/>
    </source>
</evidence>
<dbReference type="EMBL" id="SMAG01000007">
    <property type="protein sequence ID" value="TCS93436.1"/>
    <property type="molecule type" value="Genomic_DNA"/>
</dbReference>
<dbReference type="CDD" id="cd17932">
    <property type="entry name" value="DEXQc_UvrD"/>
    <property type="match status" value="1"/>
</dbReference>
<evidence type="ECO:0000313" key="15">
    <source>
        <dbReference type="Proteomes" id="UP000294937"/>
    </source>
</evidence>
<dbReference type="PANTHER" id="PTHR11070">
    <property type="entry name" value="UVRD / RECB / PCRA DNA HELICASE FAMILY MEMBER"/>
    <property type="match status" value="1"/>
</dbReference>
<evidence type="ECO:0000256" key="10">
    <source>
        <dbReference type="ARBA" id="ARBA00048988"/>
    </source>
</evidence>
<dbReference type="GO" id="GO:0000725">
    <property type="term" value="P:recombinational repair"/>
    <property type="evidence" value="ECO:0007669"/>
    <property type="project" value="TreeGrafter"/>
</dbReference>
<reference evidence="14 15" key="1">
    <citation type="submission" date="2019-03" db="EMBL/GenBank/DDBJ databases">
        <title>Genomic Encyclopedia of Type Strains, Phase IV (KMG-IV): sequencing the most valuable type-strain genomes for metagenomic binning, comparative biology and taxonomic classification.</title>
        <authorList>
            <person name="Goeker M."/>
        </authorList>
    </citation>
    <scope>NUCLEOTIDE SEQUENCE [LARGE SCALE GENOMIC DNA]</scope>
    <source>
        <strain evidence="14 15">DSM 45707</strain>
    </source>
</reference>
<gene>
    <name evidence="14" type="ORF">EDD58_10783</name>
</gene>
<dbReference type="RefSeq" id="WP_165875954.1">
    <property type="nucleotide sequence ID" value="NZ_SMAG01000007.1"/>
</dbReference>
<feature type="domain" description="UvrD-like helicase ATP-binding" evidence="12">
    <location>
        <begin position="13"/>
        <end position="283"/>
    </location>
</feature>
<comment type="catalytic activity">
    <reaction evidence="8">
        <text>Couples ATP hydrolysis with the unwinding of duplex DNA by translocating in the 3'-5' direction.</text>
        <dbReference type="EC" id="5.6.2.4"/>
    </reaction>
</comment>
<feature type="domain" description="UvrD-like helicase C-terminal" evidence="13">
    <location>
        <begin position="284"/>
        <end position="543"/>
    </location>
</feature>
<dbReference type="GO" id="GO:0043138">
    <property type="term" value="F:3'-5' DNA helicase activity"/>
    <property type="evidence" value="ECO:0007669"/>
    <property type="project" value="UniProtKB-EC"/>
</dbReference>
<organism evidence="14 15">
    <name type="scientific">Hazenella coriacea</name>
    <dbReference type="NCBI Taxonomy" id="1179467"/>
    <lineage>
        <taxon>Bacteria</taxon>
        <taxon>Bacillati</taxon>
        <taxon>Bacillota</taxon>
        <taxon>Bacilli</taxon>
        <taxon>Bacillales</taxon>
        <taxon>Thermoactinomycetaceae</taxon>
        <taxon>Hazenella</taxon>
    </lineage>
</organism>
<dbReference type="Pfam" id="PF13361">
    <property type="entry name" value="UvrD_C"/>
    <property type="match status" value="1"/>
</dbReference>
<evidence type="ECO:0000256" key="11">
    <source>
        <dbReference type="PROSITE-ProRule" id="PRU00560"/>
    </source>
</evidence>
<comment type="caution">
    <text evidence="14">The sequence shown here is derived from an EMBL/GenBank/DDBJ whole genome shotgun (WGS) entry which is preliminary data.</text>
</comment>
<keyword evidence="7" id="KW-0413">Isomerase</keyword>
<sequence>MLVQSEAIDLLLTDLNKEQRKAVTAGDSPVVVFAGPGSGKTTVLTRRVLYLLHQGIPANQIMVVTFTRAAAQEMKNRLMTIMPESRSKLMIGTFHSIFLTMLRESGERIPPLIQAKEQNEWVRQLLIEQEQPADDEAVSSALNQMGLCKGNLITPTRMNVKKKKNILFRDLYQAYETKKEEVGVWDFDDILLATYGCCLNLDWLSYWQNRFQAILVDEFQDINRVQYEILLQLSKQRQRLFVVGDDDQSIYGFRGSDPSFMLQLHKDFPSLQRIVLSVNYRSTDTIIQVGDQLIKQNHHRQSKPRAGTGAQGPALIWMEPEDEEEEAEQIVKQLGDQMQTAILYRTSTQARAMIDALVRNDISFTASASDSSFYRRWQVQDIFSYLKLVHQSNDLDALVRIINKPKRYLFGEEWIDSCWSLARKRNQSILEVLPDLPGLERYQSRYLDKLKQHIFAMKMMSPVDAIQYIREQIGYDRYVETFAKDTGNDLGVLLEPVEELTVAAKQWTDGQAWLSHAEKVNQQLRQSPRTSQVHLMTFHKAKGLEFDRVFLIGLHAMVLPHRRSLQVPENRKQVAWEEERRLLYVGITRAKTELYLSVSKTRQGKRLGASPFLKEIGFEKKVDFPSIQQVSSLSRLSKQSKTQGQPQLRFVDEVVRPGMGMNHVRFGDGVVVKVTPLEGVAPGRKILVRFTDQTITLHYELSRQLKLIALTD</sequence>
<proteinExistence type="inferred from homology"/>
<dbReference type="PROSITE" id="PS51198">
    <property type="entry name" value="UVRD_HELICASE_ATP_BIND"/>
    <property type="match status" value="1"/>
</dbReference>
<evidence type="ECO:0000259" key="13">
    <source>
        <dbReference type="PROSITE" id="PS51217"/>
    </source>
</evidence>
<evidence type="ECO:0000259" key="12">
    <source>
        <dbReference type="PROSITE" id="PS51198"/>
    </source>
</evidence>
<evidence type="ECO:0000256" key="9">
    <source>
        <dbReference type="ARBA" id="ARBA00034808"/>
    </source>
</evidence>
<keyword evidence="4 11" id="KW-0347">Helicase</keyword>
<dbReference type="GO" id="GO:0003677">
    <property type="term" value="F:DNA binding"/>
    <property type="evidence" value="ECO:0007669"/>
    <property type="project" value="UniProtKB-KW"/>
</dbReference>
<protein>
    <recommendedName>
        <fullName evidence="9">DNA 3'-5' helicase</fullName>
        <ecNumber evidence="9">5.6.2.4</ecNumber>
    </recommendedName>
</protein>
<dbReference type="PANTHER" id="PTHR11070:SF2">
    <property type="entry name" value="ATP-DEPENDENT DNA HELICASE SRS2"/>
    <property type="match status" value="1"/>
</dbReference>
<dbReference type="EC" id="5.6.2.4" evidence="9"/>
<evidence type="ECO:0000256" key="1">
    <source>
        <dbReference type="ARBA" id="ARBA00009922"/>
    </source>
</evidence>
<dbReference type="InterPro" id="IPR013986">
    <property type="entry name" value="DExx_box_DNA_helicase_dom_sf"/>
</dbReference>
<evidence type="ECO:0000256" key="6">
    <source>
        <dbReference type="ARBA" id="ARBA00023125"/>
    </source>
</evidence>
<dbReference type="Pfam" id="PF00580">
    <property type="entry name" value="UvrD-helicase"/>
    <property type="match status" value="1"/>
</dbReference>
<dbReference type="GO" id="GO:0016887">
    <property type="term" value="F:ATP hydrolysis activity"/>
    <property type="evidence" value="ECO:0007669"/>
    <property type="project" value="RHEA"/>
</dbReference>
<evidence type="ECO:0000256" key="3">
    <source>
        <dbReference type="ARBA" id="ARBA00022801"/>
    </source>
</evidence>
<evidence type="ECO:0000256" key="5">
    <source>
        <dbReference type="ARBA" id="ARBA00022840"/>
    </source>
</evidence>
<dbReference type="Gene3D" id="1.10.10.160">
    <property type="match status" value="1"/>
</dbReference>
<accession>A0A4R3L7G9</accession>
<dbReference type="InterPro" id="IPR000212">
    <property type="entry name" value="DNA_helicase_UvrD/REP"/>
</dbReference>
<dbReference type="InterPro" id="IPR014017">
    <property type="entry name" value="DNA_helicase_UvrD-like_C"/>
</dbReference>
<dbReference type="InterPro" id="IPR014016">
    <property type="entry name" value="UvrD-like_ATP-bd"/>
</dbReference>
<dbReference type="Gene3D" id="1.10.486.10">
    <property type="entry name" value="PCRA, domain 4"/>
    <property type="match status" value="1"/>
</dbReference>
<keyword evidence="15" id="KW-1185">Reference proteome</keyword>
<dbReference type="InterPro" id="IPR027417">
    <property type="entry name" value="P-loop_NTPase"/>
</dbReference>
<keyword evidence="2 11" id="KW-0547">Nucleotide-binding</keyword>
<evidence type="ECO:0000256" key="4">
    <source>
        <dbReference type="ARBA" id="ARBA00022806"/>
    </source>
</evidence>
<dbReference type="PROSITE" id="PS51217">
    <property type="entry name" value="UVRD_HELICASE_CTER"/>
    <property type="match status" value="1"/>
</dbReference>
<comment type="similarity">
    <text evidence="1">Belongs to the helicase family. UvrD subfamily.</text>
</comment>
<dbReference type="Proteomes" id="UP000294937">
    <property type="component" value="Unassembled WGS sequence"/>
</dbReference>
<evidence type="ECO:0000313" key="14">
    <source>
        <dbReference type="EMBL" id="TCS93436.1"/>
    </source>
</evidence>
<dbReference type="GO" id="GO:0005524">
    <property type="term" value="F:ATP binding"/>
    <property type="evidence" value="ECO:0007669"/>
    <property type="project" value="UniProtKB-UniRule"/>
</dbReference>
<dbReference type="SUPFAM" id="SSF52540">
    <property type="entry name" value="P-loop containing nucleoside triphosphate hydrolases"/>
    <property type="match status" value="1"/>
</dbReference>